<dbReference type="InterPro" id="IPR056362">
    <property type="entry name" value="AtuA-like_ferredoxin_dom"/>
</dbReference>
<name>A0A367X374_9PROT</name>
<comment type="caution">
    <text evidence="2">The sequence shown here is derived from an EMBL/GenBank/DDBJ whole genome shotgun (WGS) entry which is preliminary data.</text>
</comment>
<dbReference type="PANTHER" id="PTHR47708:SF2">
    <property type="entry name" value="SI:CH73-132F6.5"/>
    <property type="match status" value="1"/>
</dbReference>
<proteinExistence type="predicted"/>
<organism evidence="2 3">
    <name type="scientific">Thalassospira profundimaris</name>
    <dbReference type="NCBI Taxonomy" id="502049"/>
    <lineage>
        <taxon>Bacteria</taxon>
        <taxon>Pseudomonadati</taxon>
        <taxon>Pseudomonadota</taxon>
        <taxon>Alphaproteobacteria</taxon>
        <taxon>Rhodospirillales</taxon>
        <taxon>Thalassospiraceae</taxon>
        <taxon>Thalassospira</taxon>
    </lineage>
</organism>
<dbReference type="PANTHER" id="PTHR47708">
    <property type="match status" value="1"/>
</dbReference>
<sequence>MLLRDIAHSRTGDKGNISNVSVIAFDPKDWDVLVRQVTAERVRAHFGAMITGRVERYELPQISALNFVMHDALAGGVTRSLALDPHGKCLSSLILTLDIDMSAA</sequence>
<dbReference type="Pfam" id="PF23544">
    <property type="entry name" value="AtuA_ferredoxin"/>
    <property type="match status" value="1"/>
</dbReference>
<feature type="domain" description="AtuA-like ferredoxin-fold" evidence="1">
    <location>
        <begin position="1"/>
        <end position="99"/>
    </location>
</feature>
<gene>
    <name evidence="2" type="ORF">TH30_06530</name>
</gene>
<dbReference type="Proteomes" id="UP000252255">
    <property type="component" value="Unassembled WGS sequence"/>
</dbReference>
<evidence type="ECO:0000259" key="1">
    <source>
        <dbReference type="Pfam" id="PF23544"/>
    </source>
</evidence>
<dbReference type="EMBL" id="JPWI01000003">
    <property type="protein sequence ID" value="RCK47142.1"/>
    <property type="molecule type" value="Genomic_DNA"/>
</dbReference>
<dbReference type="OrthoDB" id="21390at2"/>
<protein>
    <submittedName>
        <fullName evidence="2">Beta-lactamase</fullName>
    </submittedName>
</protein>
<dbReference type="AlphaFoldDB" id="A0A367X374"/>
<evidence type="ECO:0000313" key="2">
    <source>
        <dbReference type="EMBL" id="RCK47142.1"/>
    </source>
</evidence>
<reference evidence="2 3" key="1">
    <citation type="submission" date="2014-07" db="EMBL/GenBank/DDBJ databases">
        <title>Draft genome sequence of Thalassospira profundimaris PR54-5.</title>
        <authorList>
            <person name="Lai Q."/>
            <person name="Shao Z."/>
        </authorList>
    </citation>
    <scope>NUCLEOTIDE SEQUENCE [LARGE SCALE GENOMIC DNA]</scope>
    <source>
        <strain evidence="2 3">PR54-5</strain>
    </source>
</reference>
<accession>A0A367X374</accession>
<evidence type="ECO:0000313" key="3">
    <source>
        <dbReference type="Proteomes" id="UP000252255"/>
    </source>
</evidence>